<dbReference type="GO" id="GO:0042834">
    <property type="term" value="F:peptidoglycan binding"/>
    <property type="evidence" value="ECO:0007669"/>
    <property type="project" value="InterPro"/>
</dbReference>
<dbReference type="Pfam" id="PF05036">
    <property type="entry name" value="SPOR"/>
    <property type="match status" value="1"/>
</dbReference>
<organism evidence="3 4">
    <name type="scientific">Xylanibacter ruminicola</name>
    <name type="common">Prevotella ruminicola</name>
    <dbReference type="NCBI Taxonomy" id="839"/>
    <lineage>
        <taxon>Bacteria</taxon>
        <taxon>Pseudomonadati</taxon>
        <taxon>Bacteroidota</taxon>
        <taxon>Bacteroidia</taxon>
        <taxon>Bacteroidales</taxon>
        <taxon>Prevotellaceae</taxon>
        <taxon>Xylanibacter</taxon>
    </lineage>
</organism>
<sequence length="204" mass="22929">MILCVGCIMAANAQSSFTQKLQKSNSGEGKVTVTQDKTIDDLVNGTNERRTQTVPQKQTEKKENHTNTATNPKEKEQDKKPEAKATETHQNVVVVPDTIENRKKVLKGYKVNGYRVQVFAGGNSRNDRIKAERIGSEIKSFFPSVPVYVHFYSPRWICRMGNYRTYEEAHEVLTRVKNLGYQSAIIVKGKITVSYQSASADTTP</sequence>
<feature type="region of interest" description="Disordered" evidence="1">
    <location>
        <begin position="22"/>
        <end position="89"/>
    </location>
</feature>
<reference evidence="3 4" key="1">
    <citation type="submission" date="2016-10" db="EMBL/GenBank/DDBJ databases">
        <authorList>
            <person name="de Groot N.N."/>
        </authorList>
    </citation>
    <scope>NUCLEOTIDE SEQUENCE [LARGE SCALE GENOMIC DNA]</scope>
    <source>
        <strain evidence="3 4">AR32</strain>
    </source>
</reference>
<feature type="compositionally biased region" description="Polar residues" evidence="1">
    <location>
        <begin position="22"/>
        <end position="36"/>
    </location>
</feature>
<dbReference type="InterPro" id="IPR036680">
    <property type="entry name" value="SPOR-like_sf"/>
</dbReference>
<evidence type="ECO:0000259" key="2">
    <source>
        <dbReference type="PROSITE" id="PS51724"/>
    </source>
</evidence>
<dbReference type="AlphaFoldDB" id="A0A1H5RNU7"/>
<dbReference type="EMBL" id="FNUV01000001">
    <property type="protein sequence ID" value="SEF40033.1"/>
    <property type="molecule type" value="Genomic_DNA"/>
</dbReference>
<feature type="compositionally biased region" description="Basic and acidic residues" evidence="1">
    <location>
        <begin position="72"/>
        <end position="87"/>
    </location>
</feature>
<name>A0A1H5RNU7_XYLRU</name>
<evidence type="ECO:0000313" key="3">
    <source>
        <dbReference type="EMBL" id="SEF40033.1"/>
    </source>
</evidence>
<dbReference type="InterPro" id="IPR007730">
    <property type="entry name" value="SPOR-like_dom"/>
</dbReference>
<gene>
    <name evidence="3" type="ORF">SAMN05216354_0239</name>
</gene>
<protein>
    <submittedName>
        <fullName evidence="3">Sporulation related domain-containing protein</fullName>
    </submittedName>
</protein>
<proteinExistence type="predicted"/>
<feature type="domain" description="SPOR" evidence="2">
    <location>
        <begin position="108"/>
        <end position="188"/>
    </location>
</feature>
<dbReference type="Proteomes" id="UP000236735">
    <property type="component" value="Unassembled WGS sequence"/>
</dbReference>
<dbReference type="SUPFAM" id="SSF110997">
    <property type="entry name" value="Sporulation related repeat"/>
    <property type="match status" value="1"/>
</dbReference>
<accession>A0A1H5RNU7</accession>
<evidence type="ECO:0000256" key="1">
    <source>
        <dbReference type="SAM" id="MobiDB-lite"/>
    </source>
</evidence>
<evidence type="ECO:0000313" key="4">
    <source>
        <dbReference type="Proteomes" id="UP000236735"/>
    </source>
</evidence>
<dbReference type="PROSITE" id="PS51724">
    <property type="entry name" value="SPOR"/>
    <property type="match status" value="1"/>
</dbReference>